<evidence type="ECO:0000256" key="5">
    <source>
        <dbReference type="ARBA" id="ARBA00025933"/>
    </source>
</evidence>
<evidence type="ECO:0000256" key="6">
    <source>
        <dbReference type="RuleBase" id="RU362062"/>
    </source>
</evidence>
<comment type="subunit">
    <text evidence="5 6">The basal body constitutes a major portion of the flagellar organelle and consists of four rings (L,P,S, and M) mounted on a central rod. The rod consists of about 26 subunits of FlgG in the distal portion, and FlgB, FlgC and FlgF are thought to build up the proximal portion of the rod with about 6 subunits each.</text>
</comment>
<sequence>MSIFQTLSISGSALTANRLKLDVVSSNIANANTARGRLVNGEWQPYRRKMVEMTPNKPPTFMNYLQQELSLSGVHVNKIVEDTTPFQAVYDPSNPDSNKQGYVMMPNVDVTKEMVDLMSTSRAYEANVTAFNAGKSMLLKALEIGR</sequence>
<reference evidence="9 10" key="1">
    <citation type="journal article" date="2022" name="Int. J. Syst. Evol. Microbiol.">
        <title>Neobacillus kokaensis sp. nov., isolated from soil.</title>
        <authorList>
            <person name="Yuki K."/>
            <person name="Matsubara H."/>
            <person name="Yamaguchi S."/>
        </authorList>
    </citation>
    <scope>NUCLEOTIDE SEQUENCE [LARGE SCALE GENOMIC DNA]</scope>
    <source>
        <strain evidence="9 10">LOB 377</strain>
    </source>
</reference>
<proteinExistence type="inferred from homology"/>
<feature type="domain" description="Flagellar basal-body/hook protein C-terminal" evidence="8">
    <location>
        <begin position="99"/>
        <end position="143"/>
    </location>
</feature>
<name>A0ABQ3N737_9BACI</name>
<evidence type="ECO:0000313" key="9">
    <source>
        <dbReference type="EMBL" id="GHH99979.1"/>
    </source>
</evidence>
<protein>
    <recommendedName>
        <fullName evidence="3 6">Flagellar basal-body rod protein FlgC</fullName>
    </recommendedName>
</protein>
<dbReference type="InterPro" id="IPR006299">
    <property type="entry name" value="FlgC"/>
</dbReference>
<keyword evidence="10" id="KW-1185">Reference proteome</keyword>
<keyword evidence="9" id="KW-0969">Cilium</keyword>
<keyword evidence="9" id="KW-0282">Flagellum</keyword>
<evidence type="ECO:0000259" key="7">
    <source>
        <dbReference type="Pfam" id="PF00460"/>
    </source>
</evidence>
<dbReference type="InterPro" id="IPR019776">
    <property type="entry name" value="Flagellar_basal_body_rod_CS"/>
</dbReference>
<evidence type="ECO:0000259" key="8">
    <source>
        <dbReference type="Pfam" id="PF06429"/>
    </source>
</evidence>
<comment type="similarity">
    <text evidence="2">Belongs to the flagella basal body rod proteins family.</text>
</comment>
<evidence type="ECO:0000256" key="3">
    <source>
        <dbReference type="ARBA" id="ARBA00017941"/>
    </source>
</evidence>
<feature type="domain" description="Flagellar basal body rod protein N-terminal" evidence="7">
    <location>
        <begin position="9"/>
        <end position="34"/>
    </location>
</feature>
<accession>A0ABQ3N737</accession>
<evidence type="ECO:0000256" key="2">
    <source>
        <dbReference type="ARBA" id="ARBA00009677"/>
    </source>
</evidence>
<evidence type="ECO:0000313" key="10">
    <source>
        <dbReference type="Proteomes" id="UP000637074"/>
    </source>
</evidence>
<comment type="caution">
    <text evidence="9">The sequence shown here is derived from an EMBL/GenBank/DDBJ whole genome shotgun (WGS) entry which is preliminary data.</text>
</comment>
<dbReference type="PROSITE" id="PS00588">
    <property type="entry name" value="FLAGELLA_BB_ROD"/>
    <property type="match status" value="1"/>
</dbReference>
<evidence type="ECO:0000256" key="1">
    <source>
        <dbReference type="ARBA" id="ARBA00004117"/>
    </source>
</evidence>
<evidence type="ECO:0000256" key="4">
    <source>
        <dbReference type="ARBA" id="ARBA00023143"/>
    </source>
</evidence>
<keyword evidence="9" id="KW-0966">Cell projection</keyword>
<organism evidence="9 10">
    <name type="scientific">Neobacillus kokaensis</name>
    <dbReference type="NCBI Taxonomy" id="2759023"/>
    <lineage>
        <taxon>Bacteria</taxon>
        <taxon>Bacillati</taxon>
        <taxon>Bacillota</taxon>
        <taxon>Bacilli</taxon>
        <taxon>Bacillales</taxon>
        <taxon>Bacillaceae</taxon>
        <taxon>Neobacillus</taxon>
    </lineage>
</organism>
<dbReference type="InterPro" id="IPR001444">
    <property type="entry name" value="Flag_bb_rod_N"/>
</dbReference>
<dbReference type="Proteomes" id="UP000637074">
    <property type="component" value="Unassembled WGS sequence"/>
</dbReference>
<keyword evidence="4 6" id="KW-0975">Bacterial flagellum</keyword>
<dbReference type="Pfam" id="PF00460">
    <property type="entry name" value="Flg_bb_rod"/>
    <property type="match status" value="1"/>
</dbReference>
<comment type="subcellular location">
    <subcellularLocation>
        <location evidence="1 6">Bacterial flagellum basal body</location>
    </subcellularLocation>
</comment>
<dbReference type="PANTHER" id="PTHR30435:SF2">
    <property type="entry name" value="FLAGELLAR BASAL-BODY ROD PROTEIN FLGC"/>
    <property type="match status" value="1"/>
</dbReference>
<dbReference type="RefSeq" id="WP_191275034.1">
    <property type="nucleotide sequence ID" value="NZ_BNDS01000017.1"/>
</dbReference>
<dbReference type="InterPro" id="IPR010930">
    <property type="entry name" value="Flg_bb/hook_C_dom"/>
</dbReference>
<dbReference type="EMBL" id="BNDS01000017">
    <property type="protein sequence ID" value="GHH99979.1"/>
    <property type="molecule type" value="Genomic_DNA"/>
</dbReference>
<dbReference type="Pfam" id="PF06429">
    <property type="entry name" value="Flg_bbr_C"/>
    <property type="match status" value="1"/>
</dbReference>
<gene>
    <name evidence="9" type="primary">flgC</name>
    <name evidence="9" type="ORF">AM1BK_35220</name>
</gene>
<dbReference type="NCBIfam" id="TIGR01395">
    <property type="entry name" value="FlgC"/>
    <property type="match status" value="1"/>
</dbReference>
<dbReference type="PANTHER" id="PTHR30435">
    <property type="entry name" value="FLAGELLAR PROTEIN"/>
    <property type="match status" value="1"/>
</dbReference>